<dbReference type="SMART" id="SM01192">
    <property type="entry name" value="Enolase_C"/>
    <property type="match status" value="1"/>
</dbReference>
<dbReference type="GO" id="GO:0004634">
    <property type="term" value="F:phosphopyruvate hydratase activity"/>
    <property type="evidence" value="ECO:0007669"/>
    <property type="project" value="UniProtKB-UniRule"/>
</dbReference>
<feature type="binding site" evidence="12">
    <location>
        <position position="371"/>
    </location>
    <ligand>
        <name>(2R)-2-phosphoglycerate</name>
        <dbReference type="ChEBI" id="CHEBI:58289"/>
    </ligand>
</feature>
<dbReference type="AlphaFoldDB" id="A0A2A4XBX2"/>
<evidence type="ECO:0000256" key="15">
    <source>
        <dbReference type="PIRSR" id="PIRSR001400-3"/>
    </source>
</evidence>
<dbReference type="FunFam" id="3.30.390.10:FF:000001">
    <property type="entry name" value="Enolase"/>
    <property type="match status" value="1"/>
</dbReference>
<dbReference type="FunFam" id="3.20.20.120:FF:000001">
    <property type="entry name" value="Enolase"/>
    <property type="match status" value="1"/>
</dbReference>
<comment type="pathway">
    <text evidence="1 12">Carbohydrate degradation; glycolysis; pyruvate from D-glyceraldehyde 3-phosphate: step 4/5.</text>
</comment>
<dbReference type="Pfam" id="PF03952">
    <property type="entry name" value="Enolase_N"/>
    <property type="match status" value="1"/>
</dbReference>
<dbReference type="SFLD" id="SFLDF00002">
    <property type="entry name" value="enolase"/>
    <property type="match status" value="1"/>
</dbReference>
<dbReference type="Gene3D" id="3.20.20.120">
    <property type="entry name" value="Enolase-like C-terminal domain"/>
    <property type="match status" value="1"/>
</dbReference>
<feature type="binding site" evidence="14">
    <location>
        <position position="316"/>
    </location>
    <ligand>
        <name>substrate</name>
    </ligand>
</feature>
<evidence type="ECO:0000256" key="3">
    <source>
        <dbReference type="ARBA" id="ARBA00012058"/>
    </source>
</evidence>
<reference evidence="19" key="1">
    <citation type="submission" date="2017-08" db="EMBL/GenBank/DDBJ databases">
        <title>A dynamic microbial community with high functional redundancy inhabits the cold, oxic subseafloor aquifer.</title>
        <authorList>
            <person name="Tully B.J."/>
            <person name="Wheat C.G."/>
            <person name="Glazer B.T."/>
            <person name="Huber J.A."/>
        </authorList>
    </citation>
    <scope>NUCLEOTIDE SEQUENCE [LARGE SCALE GENOMIC DNA]</scope>
</reference>
<dbReference type="PRINTS" id="PR00148">
    <property type="entry name" value="ENOLASE"/>
</dbReference>
<feature type="active site" description="Proton acceptor" evidence="12 13">
    <location>
        <position position="341"/>
    </location>
</feature>
<dbReference type="UniPathway" id="UPA00109">
    <property type="reaction ID" value="UER00187"/>
</dbReference>
<dbReference type="GO" id="GO:0005576">
    <property type="term" value="C:extracellular region"/>
    <property type="evidence" value="ECO:0007669"/>
    <property type="project" value="UniProtKB-SubCell"/>
</dbReference>
<feature type="binding site" evidence="14">
    <location>
        <position position="168"/>
    </location>
    <ligand>
        <name>substrate</name>
    </ligand>
</feature>
<protein>
    <recommendedName>
        <fullName evidence="4 12">Enolase</fullName>
        <ecNumber evidence="3 12">4.2.1.11</ecNumber>
    </recommendedName>
    <alternativeName>
        <fullName evidence="12">2-phospho-D-glycerate hydro-lyase</fullName>
    </alternativeName>
    <alternativeName>
        <fullName evidence="12">2-phosphoglycerate dehydratase</fullName>
    </alternativeName>
</protein>
<evidence type="ECO:0000256" key="8">
    <source>
        <dbReference type="ARBA" id="ARBA00022842"/>
    </source>
</evidence>
<feature type="binding site" evidence="12 15">
    <location>
        <position position="289"/>
    </location>
    <ligand>
        <name>Mg(2+)</name>
        <dbReference type="ChEBI" id="CHEBI:18420"/>
    </ligand>
</feature>
<comment type="cofactor">
    <cofactor evidence="12">
        <name>Mg(2+)</name>
        <dbReference type="ChEBI" id="CHEBI:18420"/>
    </cofactor>
    <text evidence="12">Binds a second Mg(2+) ion via substrate during catalysis.</text>
</comment>
<feature type="binding site" evidence="12">
    <location>
        <position position="392"/>
    </location>
    <ligand>
        <name>(2R)-2-phosphoglycerate</name>
        <dbReference type="ChEBI" id="CHEBI:58289"/>
    </ligand>
</feature>
<evidence type="ECO:0000256" key="1">
    <source>
        <dbReference type="ARBA" id="ARBA00005031"/>
    </source>
</evidence>
<organism evidence="18 19">
    <name type="scientific">SAR86 cluster bacterium</name>
    <dbReference type="NCBI Taxonomy" id="2030880"/>
    <lineage>
        <taxon>Bacteria</taxon>
        <taxon>Pseudomonadati</taxon>
        <taxon>Pseudomonadota</taxon>
        <taxon>Gammaproteobacteria</taxon>
        <taxon>SAR86 cluster</taxon>
    </lineage>
</organism>
<feature type="binding site" evidence="12">
    <location>
        <position position="370"/>
    </location>
    <ligand>
        <name>(2R)-2-phosphoglycerate</name>
        <dbReference type="ChEBI" id="CHEBI:58289"/>
    </ligand>
</feature>
<evidence type="ECO:0000256" key="4">
    <source>
        <dbReference type="ARBA" id="ARBA00017068"/>
    </source>
</evidence>
<keyword evidence="5 12" id="KW-0963">Cytoplasm</keyword>
<feature type="binding site" evidence="14">
    <location>
        <begin position="368"/>
        <end position="371"/>
    </location>
    <ligand>
        <name>substrate</name>
    </ligand>
</feature>
<dbReference type="NCBIfam" id="TIGR01060">
    <property type="entry name" value="eno"/>
    <property type="match status" value="1"/>
</dbReference>
<dbReference type="SUPFAM" id="SSF51604">
    <property type="entry name" value="Enolase C-terminal domain-like"/>
    <property type="match status" value="1"/>
</dbReference>
<dbReference type="GO" id="GO:0000287">
    <property type="term" value="F:magnesium ion binding"/>
    <property type="evidence" value="ECO:0007669"/>
    <property type="project" value="UniProtKB-UniRule"/>
</dbReference>
<evidence type="ECO:0000256" key="6">
    <source>
        <dbReference type="ARBA" id="ARBA00022525"/>
    </source>
</evidence>
<evidence type="ECO:0000256" key="13">
    <source>
        <dbReference type="PIRSR" id="PIRSR001400-1"/>
    </source>
</evidence>
<comment type="similarity">
    <text evidence="2 12">Belongs to the enolase family.</text>
</comment>
<dbReference type="CDD" id="cd03313">
    <property type="entry name" value="enolase"/>
    <property type="match status" value="1"/>
</dbReference>
<comment type="subunit">
    <text evidence="12">Component of the RNA degradosome, a multiprotein complex involved in RNA processing and mRNA degradation.</text>
</comment>
<dbReference type="Gene3D" id="3.30.390.10">
    <property type="entry name" value="Enolase-like, N-terminal domain"/>
    <property type="match status" value="1"/>
</dbReference>
<dbReference type="GO" id="GO:0009986">
    <property type="term" value="C:cell surface"/>
    <property type="evidence" value="ECO:0007669"/>
    <property type="project" value="UniProtKB-SubCell"/>
</dbReference>
<feature type="domain" description="Enolase C-terminal TIM barrel" evidence="16">
    <location>
        <begin position="143"/>
        <end position="429"/>
    </location>
</feature>
<keyword evidence="10 12" id="KW-0456">Lyase</keyword>
<gene>
    <name evidence="12" type="primary">eno</name>
    <name evidence="18" type="ORF">COB20_03635</name>
</gene>
<feature type="domain" description="Enolase N-terminal" evidence="17">
    <location>
        <begin position="4"/>
        <end position="134"/>
    </location>
</feature>
<evidence type="ECO:0000256" key="14">
    <source>
        <dbReference type="PIRSR" id="PIRSR001400-2"/>
    </source>
</evidence>
<feature type="binding site" evidence="14">
    <location>
        <position position="392"/>
    </location>
    <ligand>
        <name>substrate</name>
    </ligand>
</feature>
<keyword evidence="8 12" id="KW-0460">Magnesium</keyword>
<evidence type="ECO:0000256" key="5">
    <source>
        <dbReference type="ARBA" id="ARBA00022490"/>
    </source>
</evidence>
<keyword evidence="9 12" id="KW-0324">Glycolysis</keyword>
<evidence type="ECO:0000256" key="12">
    <source>
        <dbReference type="HAMAP-Rule" id="MF_00318"/>
    </source>
</evidence>
<dbReference type="PANTHER" id="PTHR11902:SF1">
    <property type="entry name" value="ENOLASE"/>
    <property type="match status" value="1"/>
</dbReference>
<dbReference type="SMART" id="SM01193">
    <property type="entry name" value="Enolase_N"/>
    <property type="match status" value="1"/>
</dbReference>
<keyword evidence="6 12" id="KW-0964">Secreted</keyword>
<feature type="binding site" evidence="12 15">
    <location>
        <position position="316"/>
    </location>
    <ligand>
        <name>Mg(2+)</name>
        <dbReference type="ChEBI" id="CHEBI:18420"/>
    </ligand>
</feature>
<dbReference type="GO" id="GO:0006096">
    <property type="term" value="P:glycolytic process"/>
    <property type="evidence" value="ECO:0007669"/>
    <property type="project" value="UniProtKB-UniRule"/>
</dbReference>
<comment type="catalytic activity">
    <reaction evidence="12">
        <text>(2R)-2-phosphoglycerate = phosphoenolpyruvate + H2O</text>
        <dbReference type="Rhea" id="RHEA:10164"/>
        <dbReference type="ChEBI" id="CHEBI:15377"/>
        <dbReference type="ChEBI" id="CHEBI:58289"/>
        <dbReference type="ChEBI" id="CHEBI:58702"/>
        <dbReference type="EC" id="4.2.1.11"/>
    </reaction>
</comment>
<dbReference type="InterPro" id="IPR000941">
    <property type="entry name" value="Enolase"/>
</dbReference>
<evidence type="ECO:0000256" key="10">
    <source>
        <dbReference type="ARBA" id="ARBA00023239"/>
    </source>
</evidence>
<comment type="function">
    <text evidence="11 12">Catalyzes the reversible conversion of 2-phosphoglycerate (2-PG) into phosphoenolpyruvate (PEP). It is essential for the degradation of carbohydrates via glycolysis.</text>
</comment>
<dbReference type="SFLD" id="SFLDG00178">
    <property type="entry name" value="enolase"/>
    <property type="match status" value="1"/>
</dbReference>
<dbReference type="GO" id="GO:0000015">
    <property type="term" value="C:phosphopyruvate hydratase complex"/>
    <property type="evidence" value="ECO:0007669"/>
    <property type="project" value="InterPro"/>
</dbReference>
<name>A0A2A4XBX2_9GAMM</name>
<feature type="binding site" evidence="12">
    <location>
        <position position="167"/>
    </location>
    <ligand>
        <name>(2R)-2-phosphoglycerate</name>
        <dbReference type="ChEBI" id="CHEBI:58289"/>
    </ligand>
</feature>
<dbReference type="EC" id="4.2.1.11" evidence="3 12"/>
<dbReference type="InterPro" id="IPR029017">
    <property type="entry name" value="Enolase-like_N"/>
</dbReference>
<keyword evidence="18" id="KW-0670">Pyruvate</keyword>
<dbReference type="InterPro" id="IPR020809">
    <property type="entry name" value="Enolase_CS"/>
</dbReference>
<keyword evidence="7 12" id="KW-0479">Metal-binding</keyword>
<feature type="binding site" evidence="12">
    <location>
        <position position="341"/>
    </location>
    <ligand>
        <name>(2R)-2-phosphoglycerate</name>
        <dbReference type="ChEBI" id="CHEBI:58289"/>
    </ligand>
</feature>
<evidence type="ECO:0000256" key="11">
    <source>
        <dbReference type="ARBA" id="ARBA00045763"/>
    </source>
</evidence>
<dbReference type="HAMAP" id="MF_00318">
    <property type="entry name" value="Enolase"/>
    <property type="match status" value="1"/>
</dbReference>
<dbReference type="InterPro" id="IPR036849">
    <property type="entry name" value="Enolase-like_C_sf"/>
</dbReference>
<dbReference type="PROSITE" id="PS00164">
    <property type="entry name" value="ENOLASE"/>
    <property type="match status" value="1"/>
</dbReference>
<evidence type="ECO:0000313" key="18">
    <source>
        <dbReference type="EMBL" id="PCI80093.1"/>
    </source>
</evidence>
<dbReference type="Proteomes" id="UP000218767">
    <property type="component" value="Unassembled WGS sequence"/>
</dbReference>
<dbReference type="SFLD" id="SFLDS00001">
    <property type="entry name" value="Enolase"/>
    <property type="match status" value="1"/>
</dbReference>
<feature type="binding site" evidence="14">
    <location>
        <position position="159"/>
    </location>
    <ligand>
        <name>substrate</name>
    </ligand>
</feature>
<sequence length="432" mass="45698">MASIKNIRAREVLDSRGNPTIEADVELDSGVIGSACAPSGASTGSREALELRDKDPARYLGKGVLKAVQNVNTEIRQALIGQDAADQKALDAVMLELDGTENKSKLGANAILAVSLAAAKAAALDGGLPLYAHIAQLNGSAGNYTLPVPMMNIVNGGEHADNNVDIQEFMVQPTGAASFSEALRYGAEIFHALKSVLKKQGLSTAVGDEGGFAPNLPSNAAALDCILQAIEIAGFRPGTDIHLALDCAASEFYEDGKYMLRGEGKSYDSGQFADYLQGLAENYPILSIEDGMDESDWEGWAKLSAQIGDKVQLVGDDLFVTNTKILQRGISDSIANSILIKFNQIGSLTETLAAINMAKAADYTAVISHRSGETEDTTIADLAVATAAGQIKTGSLCRSDRVAKYNRLLRIEEELGSDSVFNGIKEFSKFTG</sequence>
<dbReference type="SUPFAM" id="SSF54826">
    <property type="entry name" value="Enolase N-terminal domain-like"/>
    <property type="match status" value="1"/>
</dbReference>
<feature type="binding site" evidence="14">
    <location>
        <position position="289"/>
    </location>
    <ligand>
        <name>substrate</name>
    </ligand>
</feature>
<comment type="subcellular location">
    <subcellularLocation>
        <location evidence="12">Cytoplasm</location>
    </subcellularLocation>
    <subcellularLocation>
        <location evidence="12">Secreted</location>
    </subcellularLocation>
    <subcellularLocation>
        <location evidence="12">Cell surface</location>
    </subcellularLocation>
    <text evidence="12">Fractions of enolase are present in both the cytoplasm and on the cell surface.</text>
</comment>
<dbReference type="InterPro" id="IPR020811">
    <property type="entry name" value="Enolase_N"/>
</dbReference>
<dbReference type="PANTHER" id="PTHR11902">
    <property type="entry name" value="ENOLASE"/>
    <property type="match status" value="1"/>
</dbReference>
<dbReference type="Pfam" id="PF00113">
    <property type="entry name" value="Enolase_C"/>
    <property type="match status" value="1"/>
</dbReference>
<proteinExistence type="inferred from homology"/>
<evidence type="ECO:0000256" key="7">
    <source>
        <dbReference type="ARBA" id="ARBA00022723"/>
    </source>
</evidence>
<comment type="cofactor">
    <cofactor evidence="15">
        <name>Mg(2+)</name>
        <dbReference type="ChEBI" id="CHEBI:18420"/>
    </cofactor>
    <text evidence="15">Mg(2+) is required for catalysis and for stabilizing the dimer.</text>
</comment>
<dbReference type="EMBL" id="NVUL01000012">
    <property type="protein sequence ID" value="PCI80093.1"/>
    <property type="molecule type" value="Genomic_DNA"/>
</dbReference>
<feature type="binding site" evidence="12 15">
    <location>
        <position position="246"/>
    </location>
    <ligand>
        <name>Mg(2+)</name>
        <dbReference type="ChEBI" id="CHEBI:18420"/>
    </ligand>
</feature>
<evidence type="ECO:0000256" key="2">
    <source>
        <dbReference type="ARBA" id="ARBA00009604"/>
    </source>
</evidence>
<feature type="active site" description="Proton donor" evidence="12 13">
    <location>
        <position position="209"/>
    </location>
</feature>
<evidence type="ECO:0000259" key="16">
    <source>
        <dbReference type="SMART" id="SM01192"/>
    </source>
</evidence>
<evidence type="ECO:0000259" key="17">
    <source>
        <dbReference type="SMART" id="SM01193"/>
    </source>
</evidence>
<dbReference type="InterPro" id="IPR020810">
    <property type="entry name" value="Enolase_C"/>
</dbReference>
<evidence type="ECO:0000256" key="9">
    <source>
        <dbReference type="ARBA" id="ARBA00023152"/>
    </source>
</evidence>
<dbReference type="PIRSF" id="PIRSF001400">
    <property type="entry name" value="Enolase"/>
    <property type="match status" value="1"/>
</dbReference>
<evidence type="ECO:0000313" key="19">
    <source>
        <dbReference type="Proteomes" id="UP000218767"/>
    </source>
</evidence>
<comment type="caution">
    <text evidence="18">The sequence shown here is derived from an EMBL/GenBank/DDBJ whole genome shotgun (WGS) entry which is preliminary data.</text>
</comment>
<accession>A0A2A4XBX2</accession>